<dbReference type="Proteomes" id="UP000236000">
    <property type="component" value="Unassembled WGS sequence"/>
</dbReference>
<reference evidence="1 2" key="1">
    <citation type="journal article" date="2017" name="BMC Genomics">
        <title>Genome sequencing of 39 Akkermansia muciniphila isolates reveals its population structure, genomic and functional diverisity, and global distribution in mammalian gut microbiotas.</title>
        <authorList>
            <person name="Guo X."/>
            <person name="Li S."/>
            <person name="Zhang J."/>
            <person name="Wu F."/>
            <person name="Li X."/>
            <person name="Wu D."/>
            <person name="Zhang M."/>
            <person name="Ou Z."/>
            <person name="Jie Z."/>
            <person name="Yan Q."/>
            <person name="Li P."/>
            <person name="Yi J."/>
            <person name="Peng Y."/>
        </authorList>
    </citation>
    <scope>NUCLEOTIDE SEQUENCE [LARGE SCALE GENOMIC DNA]</scope>
    <source>
        <strain evidence="1 2">GP24</strain>
    </source>
</reference>
<name>A0A2N8HE11_9BACT</name>
<dbReference type="OrthoDB" id="198591at2"/>
<evidence type="ECO:0000313" key="1">
    <source>
        <dbReference type="EMBL" id="PNC18185.1"/>
    </source>
</evidence>
<comment type="caution">
    <text evidence="1">The sequence shown here is derived from an EMBL/GenBank/DDBJ whole genome shotgun (WGS) entry which is preliminary data.</text>
</comment>
<sequence>MTSSPLRQFFPALGVVVLLGLFLYRMTAGTPPAQEISRPASAEQSADVPTVITVRCAHRPEFLSISHGGRVLWQSSTPGLHEEVECGLPLKNGSVTLTVSARWPEDTPDTPVTLELEPEGREAASVTRWSFGPSLNDSYSFSWK</sequence>
<protein>
    <submittedName>
        <fullName evidence="1">Uncharacterized protein</fullName>
    </submittedName>
</protein>
<dbReference type="AlphaFoldDB" id="A0A2N8HE11"/>
<evidence type="ECO:0000313" key="2">
    <source>
        <dbReference type="Proteomes" id="UP000236000"/>
    </source>
</evidence>
<dbReference type="RefSeq" id="WP_102713563.1">
    <property type="nucleotide sequence ID" value="NZ_PJKA01000010.1"/>
</dbReference>
<accession>A0A2N8HE11</accession>
<gene>
    <name evidence="1" type="ORF">CXU22_06015</name>
</gene>
<organism evidence="1 2">
    <name type="scientific">Akkermansia muciniphila</name>
    <dbReference type="NCBI Taxonomy" id="239935"/>
    <lineage>
        <taxon>Bacteria</taxon>
        <taxon>Pseudomonadati</taxon>
        <taxon>Verrucomicrobiota</taxon>
        <taxon>Verrucomicrobiia</taxon>
        <taxon>Verrucomicrobiales</taxon>
        <taxon>Akkermansiaceae</taxon>
        <taxon>Akkermansia</taxon>
    </lineage>
</organism>
<dbReference type="EMBL" id="PJKA01000010">
    <property type="protein sequence ID" value="PNC18185.1"/>
    <property type="molecule type" value="Genomic_DNA"/>
</dbReference>
<proteinExistence type="predicted"/>